<evidence type="ECO:0000313" key="6">
    <source>
        <dbReference type="Proteomes" id="UP001054252"/>
    </source>
</evidence>
<dbReference type="SUPFAM" id="SSF53756">
    <property type="entry name" value="UDP-Glycosyltransferase/glycogen phosphorylase"/>
    <property type="match status" value="1"/>
</dbReference>
<sequence length="180" mass="19860">MSGQKFIWVVRSPDNESAAGSYFSADSNTDPLGFLPEGYLDRTKEQGLLVPSWAPQMQILAHKSTAGFLTHCGWNSALESIINGVPMIAWPLYAEQSTNAVLLTEALKVALRPKPNQNGLVGREEIAKTVKSLMQEEEGMKIRERMNVMKEAAANAVREGGSSTKTLSQLVLKWKNRKLN</sequence>
<evidence type="ECO:0000256" key="3">
    <source>
        <dbReference type="ARBA" id="ARBA00022679"/>
    </source>
</evidence>
<dbReference type="InterPro" id="IPR035595">
    <property type="entry name" value="UDP_glycos_trans_CS"/>
</dbReference>
<accession>A0AAV5HS13</accession>
<comment type="similarity">
    <text evidence="1 4">Belongs to the UDP-glycosyltransferase family.</text>
</comment>
<evidence type="ECO:0000256" key="1">
    <source>
        <dbReference type="ARBA" id="ARBA00009995"/>
    </source>
</evidence>
<dbReference type="InterPro" id="IPR002213">
    <property type="entry name" value="UDP_glucos_trans"/>
</dbReference>
<dbReference type="EMBL" id="BPVZ01000002">
    <property type="protein sequence ID" value="GKU87969.1"/>
    <property type="molecule type" value="Genomic_DNA"/>
</dbReference>
<dbReference type="Pfam" id="PF00201">
    <property type="entry name" value="UDPGT"/>
    <property type="match status" value="1"/>
</dbReference>
<keyword evidence="3 4" id="KW-0808">Transferase</keyword>
<dbReference type="PANTHER" id="PTHR48046:SF6">
    <property type="entry name" value="GLYCOSYLTRANSFERASE"/>
    <property type="match status" value="1"/>
</dbReference>
<proteinExistence type="inferred from homology"/>
<gene>
    <name evidence="5" type="ORF">SLEP1_g2291</name>
</gene>
<dbReference type="GO" id="GO:0008194">
    <property type="term" value="F:UDP-glycosyltransferase activity"/>
    <property type="evidence" value="ECO:0007669"/>
    <property type="project" value="InterPro"/>
</dbReference>
<evidence type="ECO:0000256" key="2">
    <source>
        <dbReference type="ARBA" id="ARBA00022676"/>
    </source>
</evidence>
<comment type="caution">
    <text evidence="5">The sequence shown here is derived from an EMBL/GenBank/DDBJ whole genome shotgun (WGS) entry which is preliminary data.</text>
</comment>
<dbReference type="PANTHER" id="PTHR48046">
    <property type="entry name" value="UDP-GLYCOSYLTRANSFERASE 72E1"/>
    <property type="match status" value="1"/>
</dbReference>
<evidence type="ECO:0000256" key="4">
    <source>
        <dbReference type="RuleBase" id="RU003718"/>
    </source>
</evidence>
<name>A0AAV5HS13_9ROSI</name>
<protein>
    <submittedName>
        <fullName evidence="5">Uncharacterized protein</fullName>
    </submittedName>
</protein>
<organism evidence="5 6">
    <name type="scientific">Rubroshorea leprosula</name>
    <dbReference type="NCBI Taxonomy" id="152421"/>
    <lineage>
        <taxon>Eukaryota</taxon>
        <taxon>Viridiplantae</taxon>
        <taxon>Streptophyta</taxon>
        <taxon>Embryophyta</taxon>
        <taxon>Tracheophyta</taxon>
        <taxon>Spermatophyta</taxon>
        <taxon>Magnoliopsida</taxon>
        <taxon>eudicotyledons</taxon>
        <taxon>Gunneridae</taxon>
        <taxon>Pentapetalae</taxon>
        <taxon>rosids</taxon>
        <taxon>malvids</taxon>
        <taxon>Malvales</taxon>
        <taxon>Dipterocarpaceae</taxon>
        <taxon>Rubroshorea</taxon>
    </lineage>
</organism>
<reference evidence="5 6" key="1">
    <citation type="journal article" date="2021" name="Commun. Biol.">
        <title>The genome of Shorea leprosula (Dipterocarpaceae) highlights the ecological relevance of drought in aseasonal tropical rainforests.</title>
        <authorList>
            <person name="Ng K.K.S."/>
            <person name="Kobayashi M.J."/>
            <person name="Fawcett J.A."/>
            <person name="Hatakeyama M."/>
            <person name="Paape T."/>
            <person name="Ng C.H."/>
            <person name="Ang C.C."/>
            <person name="Tnah L.H."/>
            <person name="Lee C.T."/>
            <person name="Nishiyama T."/>
            <person name="Sese J."/>
            <person name="O'Brien M.J."/>
            <person name="Copetti D."/>
            <person name="Mohd Noor M.I."/>
            <person name="Ong R.C."/>
            <person name="Putra M."/>
            <person name="Sireger I.Z."/>
            <person name="Indrioko S."/>
            <person name="Kosugi Y."/>
            <person name="Izuno A."/>
            <person name="Isagi Y."/>
            <person name="Lee S.L."/>
            <person name="Shimizu K.K."/>
        </authorList>
    </citation>
    <scope>NUCLEOTIDE SEQUENCE [LARGE SCALE GENOMIC DNA]</scope>
    <source>
        <strain evidence="5">214</strain>
    </source>
</reference>
<dbReference type="Gene3D" id="3.40.50.2000">
    <property type="entry name" value="Glycogen Phosphorylase B"/>
    <property type="match status" value="2"/>
</dbReference>
<dbReference type="FunFam" id="3.40.50.2000:FF:000056">
    <property type="entry name" value="Glycosyltransferase"/>
    <property type="match status" value="1"/>
</dbReference>
<evidence type="ECO:0000313" key="5">
    <source>
        <dbReference type="EMBL" id="GKU87969.1"/>
    </source>
</evidence>
<dbReference type="PROSITE" id="PS00375">
    <property type="entry name" value="UDPGT"/>
    <property type="match status" value="1"/>
</dbReference>
<dbReference type="CDD" id="cd03784">
    <property type="entry name" value="GT1_Gtf-like"/>
    <property type="match status" value="1"/>
</dbReference>
<dbReference type="Proteomes" id="UP001054252">
    <property type="component" value="Unassembled WGS sequence"/>
</dbReference>
<dbReference type="AlphaFoldDB" id="A0AAV5HS13"/>
<keyword evidence="2 4" id="KW-0328">Glycosyltransferase</keyword>
<keyword evidence="6" id="KW-1185">Reference proteome</keyword>